<evidence type="ECO:0000313" key="2">
    <source>
        <dbReference type="Proteomes" id="UP000053695"/>
    </source>
</evidence>
<dbReference type="RefSeq" id="WP_004594664.1">
    <property type="nucleotide sequence ID" value="NZ_APMM01000066.1"/>
</dbReference>
<dbReference type="AlphaFoldDB" id="N6VWX5"/>
<evidence type="ECO:0000313" key="1">
    <source>
        <dbReference type="EMBL" id="ENN95597.1"/>
    </source>
</evidence>
<sequence length="139" mass="15774">MINIIDYPYKKLTIEHNNGLILIKLRSKDDEDYIKMNLEAASLLRLFLDKSVIIAERMTYNFKKNNMKTDKITDIGTVFGINGRMSVGVLPADCERIACILLGLHKENKDMSIVLKPKKAALMSLIISKIVADNYLKSI</sequence>
<dbReference type="OrthoDB" id="65038at2157"/>
<dbReference type="EMBL" id="APMM01000066">
    <property type="protein sequence ID" value="ENN95597.1"/>
    <property type="molecule type" value="Genomic_DNA"/>
</dbReference>
<proteinExistence type="predicted"/>
<reference evidence="1 2" key="1">
    <citation type="journal article" date="2013" name="Genome Announc.">
        <title>Draft Genome Sequence of a Highly Flagellated, Fast-Swimming Archaeon, Methanocaldococcus villosus Strain KIN24-T80 (DSM 22612).</title>
        <authorList>
            <person name="Thennarasu S."/>
            <person name="Polireddy D."/>
            <person name="Antony A."/>
            <person name="Yada M.R."/>
            <person name="Algarawi S."/>
            <person name="Sivakumar N."/>
        </authorList>
    </citation>
    <scope>NUCLEOTIDE SEQUENCE [LARGE SCALE GENOMIC DNA]</scope>
    <source>
        <strain evidence="1 2">KIN24-T80</strain>
    </source>
</reference>
<gene>
    <name evidence="1" type="ORF">J422_06977</name>
</gene>
<keyword evidence="2" id="KW-1185">Reference proteome</keyword>
<organism evidence="1 2">
    <name type="scientific">Methanocaldococcus villosus KIN24-T80</name>
    <dbReference type="NCBI Taxonomy" id="1069083"/>
    <lineage>
        <taxon>Archaea</taxon>
        <taxon>Methanobacteriati</taxon>
        <taxon>Methanobacteriota</taxon>
        <taxon>Methanomada group</taxon>
        <taxon>Methanococci</taxon>
        <taxon>Methanococcales</taxon>
        <taxon>Methanocaldococcaceae</taxon>
        <taxon>Methanocaldococcus</taxon>
    </lineage>
</organism>
<dbReference type="STRING" id="1069083.GCA_000371805_01230"/>
<dbReference type="PATRIC" id="fig|1069083.5.peg.1351"/>
<name>N6VWX5_9EURY</name>
<protein>
    <submittedName>
        <fullName evidence="1">Uncharacterized protein</fullName>
    </submittedName>
</protein>
<dbReference type="Proteomes" id="UP000053695">
    <property type="component" value="Unassembled WGS sequence"/>
</dbReference>
<comment type="caution">
    <text evidence="1">The sequence shown here is derived from an EMBL/GenBank/DDBJ whole genome shotgun (WGS) entry which is preliminary data.</text>
</comment>
<accession>N6VWX5</accession>